<accession>A0A8X6TZT9</accession>
<gene>
    <name evidence="2" type="ORF">NPIL_342401</name>
    <name evidence="1" type="ORF">NPIL_607001</name>
</gene>
<dbReference type="AlphaFoldDB" id="A0A8X6TZT9"/>
<evidence type="ECO:0000313" key="1">
    <source>
        <dbReference type="EMBL" id="GFT32347.1"/>
    </source>
</evidence>
<dbReference type="EMBL" id="BMAW01108103">
    <property type="protein sequence ID" value="GFT32347.1"/>
    <property type="molecule type" value="Genomic_DNA"/>
</dbReference>
<dbReference type="Proteomes" id="UP000887013">
    <property type="component" value="Unassembled WGS sequence"/>
</dbReference>
<sequence>MTTRLPRPGLSSQRGVTVTASLKINVTPQANLLPDILALEELIRMKGINIVLELQKEPLKMNFGISTCKGEATSELMFNALSFYAMKKH</sequence>
<evidence type="ECO:0000313" key="3">
    <source>
        <dbReference type="Proteomes" id="UP000887013"/>
    </source>
</evidence>
<comment type="caution">
    <text evidence="2">The sequence shown here is derived from an EMBL/GenBank/DDBJ whole genome shotgun (WGS) entry which is preliminary data.</text>
</comment>
<dbReference type="EMBL" id="BMAW01115711">
    <property type="protein sequence ID" value="GFT67248.1"/>
    <property type="molecule type" value="Genomic_DNA"/>
</dbReference>
<proteinExistence type="predicted"/>
<name>A0A8X6TZT9_NEPPI</name>
<keyword evidence="3" id="KW-1185">Reference proteome</keyword>
<protein>
    <submittedName>
        <fullName evidence="2">Uncharacterized protein</fullName>
    </submittedName>
</protein>
<evidence type="ECO:0000313" key="2">
    <source>
        <dbReference type="EMBL" id="GFT67248.1"/>
    </source>
</evidence>
<reference evidence="2" key="1">
    <citation type="submission" date="2020-08" db="EMBL/GenBank/DDBJ databases">
        <title>Multicomponent nature underlies the extraordinary mechanical properties of spider dragline silk.</title>
        <authorList>
            <person name="Kono N."/>
            <person name="Nakamura H."/>
            <person name="Mori M."/>
            <person name="Yoshida Y."/>
            <person name="Ohtoshi R."/>
            <person name="Malay A.D."/>
            <person name="Moran D.A.P."/>
            <person name="Tomita M."/>
            <person name="Numata K."/>
            <person name="Arakawa K."/>
        </authorList>
    </citation>
    <scope>NUCLEOTIDE SEQUENCE</scope>
</reference>
<organism evidence="2 3">
    <name type="scientific">Nephila pilipes</name>
    <name type="common">Giant wood spider</name>
    <name type="synonym">Nephila maculata</name>
    <dbReference type="NCBI Taxonomy" id="299642"/>
    <lineage>
        <taxon>Eukaryota</taxon>
        <taxon>Metazoa</taxon>
        <taxon>Ecdysozoa</taxon>
        <taxon>Arthropoda</taxon>
        <taxon>Chelicerata</taxon>
        <taxon>Arachnida</taxon>
        <taxon>Araneae</taxon>
        <taxon>Araneomorphae</taxon>
        <taxon>Entelegynae</taxon>
        <taxon>Araneoidea</taxon>
        <taxon>Nephilidae</taxon>
        <taxon>Nephila</taxon>
    </lineage>
</organism>